<organism evidence="2 3">
    <name type="scientific">Paraburkholderia graminis</name>
    <dbReference type="NCBI Taxonomy" id="60548"/>
    <lineage>
        <taxon>Bacteria</taxon>
        <taxon>Pseudomonadati</taxon>
        <taxon>Pseudomonadota</taxon>
        <taxon>Betaproteobacteria</taxon>
        <taxon>Burkholderiales</taxon>
        <taxon>Burkholderiaceae</taxon>
        <taxon>Paraburkholderia</taxon>
    </lineage>
</organism>
<evidence type="ECO:0000313" key="3">
    <source>
        <dbReference type="Proteomes" id="UP001245184"/>
    </source>
</evidence>
<evidence type="ECO:0000313" key="2">
    <source>
        <dbReference type="EMBL" id="MDR6208232.1"/>
    </source>
</evidence>
<accession>A0ABD5CSP4</accession>
<dbReference type="InterPro" id="IPR009362">
    <property type="entry name" value="YhcG_C"/>
</dbReference>
<dbReference type="EMBL" id="JAVIZN010000003">
    <property type="protein sequence ID" value="MDR6208232.1"/>
    <property type="molecule type" value="Genomic_DNA"/>
</dbReference>
<evidence type="ECO:0000259" key="1">
    <source>
        <dbReference type="Pfam" id="PF06250"/>
    </source>
</evidence>
<dbReference type="InterPro" id="IPR053148">
    <property type="entry name" value="PD-DEXK-like_domain"/>
</dbReference>
<dbReference type="Proteomes" id="UP001245184">
    <property type="component" value="Unassembled WGS sequence"/>
</dbReference>
<dbReference type="AlphaFoldDB" id="A0ABD5CSP4"/>
<dbReference type="PANTHER" id="PTHR30547">
    <property type="entry name" value="UNCHARACTERIZED PROTEIN YHCG-RELATED"/>
    <property type="match status" value="1"/>
</dbReference>
<gene>
    <name evidence="2" type="ORF">QF025_007033</name>
</gene>
<comment type="caution">
    <text evidence="2">The sequence shown here is derived from an EMBL/GenBank/DDBJ whole genome shotgun (WGS) entry which is preliminary data.</text>
</comment>
<reference evidence="2 3" key="1">
    <citation type="submission" date="2023-08" db="EMBL/GenBank/DDBJ databases">
        <title>Genome sequencing of plant associated microbes to promote plant fitness in Sorghum bicolor and Oryza sativa.</title>
        <authorList>
            <person name="Coleman-Derr D."/>
        </authorList>
    </citation>
    <scope>NUCLEOTIDE SEQUENCE [LARGE SCALE GENOMIC DNA]</scope>
    <source>
        <strain evidence="2 3">SLBN-33</strain>
    </source>
</reference>
<feature type="domain" description="YhcG PDDEXK nuclease" evidence="1">
    <location>
        <begin position="2"/>
        <end position="76"/>
    </location>
</feature>
<protein>
    <recommendedName>
        <fullName evidence="1">YhcG PDDEXK nuclease domain-containing protein</fullName>
    </recommendedName>
</protein>
<dbReference type="PANTHER" id="PTHR30547:SF0">
    <property type="entry name" value="BLR8175 PROTEIN"/>
    <property type="match status" value="1"/>
</dbReference>
<proteinExistence type="predicted"/>
<name>A0ABD5CSP4_9BURK</name>
<dbReference type="Pfam" id="PF06250">
    <property type="entry name" value="YhcG_C"/>
    <property type="match status" value="1"/>
</dbReference>
<sequence>MTPFKPEYAGQLNFYLSAIDAQVKAKEDQPTIGLLLCKEKNRLLAEYALRGVAKPLGVAEYQFMREVPESLETDLPTIDQIEAELRPDFLTQAPRIFQHPLLSINCEATVRYLAIKSFALSHSGSSGRASKFLCATATMRLRPFSNALSVCAGSTLRGNQK</sequence>